<dbReference type="GO" id="GO:0003677">
    <property type="term" value="F:DNA binding"/>
    <property type="evidence" value="ECO:0007669"/>
    <property type="project" value="UniProtKB-KW"/>
</dbReference>
<dbReference type="Proteomes" id="UP000051751">
    <property type="component" value="Unassembled WGS sequence"/>
</dbReference>
<dbReference type="Gene3D" id="1.10.10.10">
    <property type="entry name" value="Winged helix-like DNA-binding domain superfamily/Winged helix DNA-binding domain"/>
    <property type="match status" value="1"/>
</dbReference>
<dbReference type="OrthoDB" id="9806864at2"/>
<evidence type="ECO:0000313" key="11">
    <source>
        <dbReference type="Proteomes" id="UP000051645"/>
    </source>
</evidence>
<dbReference type="PANTHER" id="PTHR42756:SF1">
    <property type="entry name" value="TRANSCRIPTIONAL REPRESSOR OF EMRAB OPERON"/>
    <property type="match status" value="1"/>
</dbReference>
<protein>
    <recommendedName>
        <fullName evidence="6">HTH-type transcriptional regulator SarZ</fullName>
    </recommendedName>
    <alternativeName>
        <fullName evidence="7">Staphylococcal accessory regulator Z</fullName>
    </alternativeName>
</protein>
<dbReference type="RefSeq" id="WP_057768828.1">
    <property type="nucleotide sequence ID" value="NZ_JQAT01000002.1"/>
</dbReference>
<evidence type="ECO:0000256" key="2">
    <source>
        <dbReference type="ARBA" id="ARBA00023015"/>
    </source>
</evidence>
<dbReference type="GO" id="GO:0003700">
    <property type="term" value="F:DNA-binding transcription factor activity"/>
    <property type="evidence" value="ECO:0007669"/>
    <property type="project" value="InterPro"/>
</dbReference>
<dbReference type="PRINTS" id="PR00598">
    <property type="entry name" value="HTHMARR"/>
</dbReference>
<dbReference type="EMBL" id="JQAZ01000002">
    <property type="protein sequence ID" value="KRN32560.1"/>
    <property type="molecule type" value="Genomic_DNA"/>
</dbReference>
<evidence type="ECO:0000256" key="6">
    <source>
        <dbReference type="ARBA" id="ARBA00047188"/>
    </source>
</evidence>
<dbReference type="InterPro" id="IPR055166">
    <property type="entry name" value="Transc_reg_Sar_Rot_HTH"/>
</dbReference>
<dbReference type="GO" id="GO:0005737">
    <property type="term" value="C:cytoplasm"/>
    <property type="evidence" value="ECO:0007669"/>
    <property type="project" value="UniProtKB-SubCell"/>
</dbReference>
<comment type="similarity">
    <text evidence="5">Belongs to the SarZ family.</text>
</comment>
<evidence type="ECO:0000313" key="12">
    <source>
        <dbReference type="Proteomes" id="UP000051751"/>
    </source>
</evidence>
<dbReference type="SMART" id="SM00347">
    <property type="entry name" value="HTH_MARR"/>
    <property type="match status" value="1"/>
</dbReference>
<comment type="caution">
    <text evidence="9">The sequence shown here is derived from an EMBL/GenBank/DDBJ whole genome shotgun (WGS) entry which is preliminary data.</text>
</comment>
<gene>
    <name evidence="9" type="ORF">IV38_GL001245</name>
    <name evidence="10" type="ORF">IV40_GL000608</name>
</gene>
<sequence length="154" mass="17919">MADEDLLLKDQLCFAIYKTAKEYNRFYAVPLKKYYLTYVQYITLLALWEHDHSTVNDLGKVLELDSGTLTPLLKLLEKRGWLTRERSRVDERKVIVSLTPKAKKLKPQIMAEVSSCLDNMGYSYDEIHQLITMVDQINQRVKDAEAKEPHLAEV</sequence>
<accession>A0A0R2FMT7</accession>
<dbReference type="EMBL" id="JQAT01000002">
    <property type="protein sequence ID" value="KRN29030.1"/>
    <property type="molecule type" value="Genomic_DNA"/>
</dbReference>
<dbReference type="PATRIC" id="fig|81857.3.peg.1251"/>
<evidence type="ECO:0000313" key="9">
    <source>
        <dbReference type="EMBL" id="KRN29030.1"/>
    </source>
</evidence>
<evidence type="ECO:0000256" key="3">
    <source>
        <dbReference type="ARBA" id="ARBA00023125"/>
    </source>
</evidence>
<organism evidence="9 12">
    <name type="scientific">Lactobacillus selangorensis</name>
    <dbReference type="NCBI Taxonomy" id="81857"/>
    <lineage>
        <taxon>Bacteria</taxon>
        <taxon>Bacillati</taxon>
        <taxon>Bacillota</taxon>
        <taxon>Bacilli</taxon>
        <taxon>Lactobacillales</taxon>
        <taxon>Lactobacillaceae</taxon>
        <taxon>Lactobacillus</taxon>
    </lineage>
</organism>
<dbReference type="InterPro" id="IPR036388">
    <property type="entry name" value="WH-like_DNA-bd_sf"/>
</dbReference>
<evidence type="ECO:0000259" key="8">
    <source>
        <dbReference type="PROSITE" id="PS50995"/>
    </source>
</evidence>
<keyword evidence="11" id="KW-1185">Reference proteome</keyword>
<dbReference type="PROSITE" id="PS50995">
    <property type="entry name" value="HTH_MARR_2"/>
    <property type="match status" value="1"/>
</dbReference>
<keyword evidence="4" id="KW-0804">Transcription</keyword>
<dbReference type="SUPFAM" id="SSF46785">
    <property type="entry name" value="Winged helix' DNA-binding domain"/>
    <property type="match status" value="1"/>
</dbReference>
<proteinExistence type="inferred from homology"/>
<dbReference type="AlphaFoldDB" id="A0A0R2FMT7"/>
<keyword evidence="3" id="KW-0238">DNA-binding</keyword>
<feature type="domain" description="HTH marR-type" evidence="8">
    <location>
        <begin position="9"/>
        <end position="139"/>
    </location>
</feature>
<comment type="subcellular location">
    <subcellularLocation>
        <location evidence="1">Cytoplasm</location>
    </subcellularLocation>
</comment>
<keyword evidence="2" id="KW-0805">Transcription regulation</keyword>
<dbReference type="STRING" id="81857.IV38_GL001245"/>
<evidence type="ECO:0000313" key="10">
    <source>
        <dbReference type="EMBL" id="KRN32560.1"/>
    </source>
</evidence>
<dbReference type="Proteomes" id="UP000051645">
    <property type="component" value="Unassembled WGS sequence"/>
</dbReference>
<evidence type="ECO:0000256" key="4">
    <source>
        <dbReference type="ARBA" id="ARBA00023163"/>
    </source>
</evidence>
<evidence type="ECO:0000256" key="5">
    <source>
        <dbReference type="ARBA" id="ARBA00046337"/>
    </source>
</evidence>
<dbReference type="InterPro" id="IPR036390">
    <property type="entry name" value="WH_DNA-bd_sf"/>
</dbReference>
<name>A0A0R2FMT7_9LACO</name>
<reference evidence="11 12" key="1">
    <citation type="journal article" date="2015" name="Genome Announc.">
        <title>Expanding the biotechnology potential of lactobacilli through comparative genomics of 213 strains and associated genera.</title>
        <authorList>
            <person name="Sun Z."/>
            <person name="Harris H.M."/>
            <person name="McCann A."/>
            <person name="Guo C."/>
            <person name="Argimon S."/>
            <person name="Zhang W."/>
            <person name="Yang X."/>
            <person name="Jeffery I.B."/>
            <person name="Cooney J.C."/>
            <person name="Kagawa T.F."/>
            <person name="Liu W."/>
            <person name="Song Y."/>
            <person name="Salvetti E."/>
            <person name="Wrobel A."/>
            <person name="Rasinkangas P."/>
            <person name="Parkhill J."/>
            <person name="Rea M.C."/>
            <person name="O'Sullivan O."/>
            <person name="Ritari J."/>
            <person name="Douillard F.P."/>
            <person name="Paul Ross R."/>
            <person name="Yang R."/>
            <person name="Briner A.E."/>
            <person name="Felis G.E."/>
            <person name="de Vos W.M."/>
            <person name="Barrangou R."/>
            <person name="Klaenhammer T.R."/>
            <person name="Caufield P.W."/>
            <person name="Cui Y."/>
            <person name="Zhang H."/>
            <person name="O'Toole P.W."/>
        </authorList>
    </citation>
    <scope>NUCLEOTIDE SEQUENCE [LARGE SCALE GENOMIC DNA]</scope>
    <source>
        <strain evidence="9 12">ATCC BAA-66</strain>
        <strain evidence="10 11">DSM 13344</strain>
    </source>
</reference>
<dbReference type="Pfam" id="PF22381">
    <property type="entry name" value="Staph_reg_Sar_Rot"/>
    <property type="match status" value="1"/>
</dbReference>
<evidence type="ECO:0000256" key="1">
    <source>
        <dbReference type="ARBA" id="ARBA00004496"/>
    </source>
</evidence>
<evidence type="ECO:0000256" key="7">
    <source>
        <dbReference type="ARBA" id="ARBA00047207"/>
    </source>
</evidence>
<dbReference type="PANTHER" id="PTHR42756">
    <property type="entry name" value="TRANSCRIPTIONAL REGULATOR, MARR"/>
    <property type="match status" value="1"/>
</dbReference>
<dbReference type="InterPro" id="IPR000835">
    <property type="entry name" value="HTH_MarR-typ"/>
</dbReference>